<dbReference type="OrthoDB" id="5244396at2"/>
<feature type="transmembrane region" description="Helical" evidence="1">
    <location>
        <begin position="20"/>
        <end position="40"/>
    </location>
</feature>
<keyword evidence="1" id="KW-0812">Transmembrane</keyword>
<feature type="transmembrane region" description="Helical" evidence="1">
    <location>
        <begin position="140"/>
        <end position="167"/>
    </location>
</feature>
<dbReference type="EMBL" id="LLZU01000022">
    <property type="protein sequence ID" value="KRV48487.1"/>
    <property type="molecule type" value="Genomic_DNA"/>
</dbReference>
<reference evidence="2 3" key="1">
    <citation type="submission" date="2015-10" db="EMBL/GenBank/DDBJ databases">
        <title>Draft genome sequence of pyrrolomycin-producing Streptomyces vitaminophilus.</title>
        <authorList>
            <person name="Graham D.E."/>
            <person name="Mahan K.M."/>
            <person name="Klingeman D.M."/>
            <person name="Hettich R.L."/>
            <person name="Parry R.J."/>
        </authorList>
    </citation>
    <scope>NUCLEOTIDE SEQUENCE [LARGE SCALE GENOMIC DNA]</scope>
    <source>
        <strain evidence="2 3">ATCC 31673</strain>
    </source>
</reference>
<sequence length="247" mass="25643">MGHLFRAELRKVGATPVTWWLLVSTVAVGVLGTIAPLIAADGESTDLLSDHRIREALHGAAGGAILVLVAGVIGMAGEWRFGQASQVFLSTPRRSRVVGVKTVVYLGLGALYGLVAALAATATAWGWYRARGLALPLERSAVWLTLIGCVAVAALFGVIGVAVGAIVRRPVPALVGALTWTVLVEPALFAAAPSVFRWLPGVASLSLRRQPAEHLLPVGSACAVLLGLVTVALVVGVRQVERDDVTG</sequence>
<proteinExistence type="predicted"/>
<dbReference type="AlphaFoldDB" id="A0A0T6LQT8"/>
<evidence type="ECO:0000313" key="3">
    <source>
        <dbReference type="Proteomes" id="UP000050867"/>
    </source>
</evidence>
<keyword evidence="1" id="KW-1133">Transmembrane helix</keyword>
<gene>
    <name evidence="2" type="ORF">AQ490_24755</name>
</gene>
<feature type="transmembrane region" description="Helical" evidence="1">
    <location>
        <begin position="60"/>
        <end position="81"/>
    </location>
</feature>
<evidence type="ECO:0000256" key="1">
    <source>
        <dbReference type="SAM" id="Phobius"/>
    </source>
</evidence>
<dbReference type="Proteomes" id="UP000050867">
    <property type="component" value="Unassembled WGS sequence"/>
</dbReference>
<feature type="transmembrane region" description="Helical" evidence="1">
    <location>
        <begin position="216"/>
        <end position="237"/>
    </location>
</feature>
<accession>A0A0T6LQT8</accession>
<protein>
    <recommendedName>
        <fullName evidence="4">ABC transporter permease</fullName>
    </recommendedName>
</protein>
<dbReference type="RefSeq" id="WP_018385910.1">
    <property type="nucleotide sequence ID" value="NZ_LLZU01000022.1"/>
</dbReference>
<keyword evidence="3" id="KW-1185">Reference proteome</keyword>
<keyword evidence="1" id="KW-0472">Membrane</keyword>
<dbReference type="STRING" id="76728.AQ490_24755"/>
<comment type="caution">
    <text evidence="2">The sequence shown here is derived from an EMBL/GenBank/DDBJ whole genome shotgun (WGS) entry which is preliminary data.</text>
</comment>
<feature type="transmembrane region" description="Helical" evidence="1">
    <location>
        <begin position="102"/>
        <end position="128"/>
    </location>
</feature>
<organism evidence="2 3">
    <name type="scientific">Wenjunlia vitaminophila</name>
    <name type="common">Streptomyces vitaminophilus</name>
    <dbReference type="NCBI Taxonomy" id="76728"/>
    <lineage>
        <taxon>Bacteria</taxon>
        <taxon>Bacillati</taxon>
        <taxon>Actinomycetota</taxon>
        <taxon>Actinomycetes</taxon>
        <taxon>Kitasatosporales</taxon>
        <taxon>Streptomycetaceae</taxon>
        <taxon>Wenjunlia</taxon>
    </lineage>
</organism>
<feature type="transmembrane region" description="Helical" evidence="1">
    <location>
        <begin position="174"/>
        <end position="196"/>
    </location>
</feature>
<evidence type="ECO:0008006" key="4">
    <source>
        <dbReference type="Google" id="ProtNLM"/>
    </source>
</evidence>
<evidence type="ECO:0000313" key="2">
    <source>
        <dbReference type="EMBL" id="KRV48487.1"/>
    </source>
</evidence>
<name>A0A0T6LQT8_WENVI</name>